<evidence type="ECO:0000256" key="1">
    <source>
        <dbReference type="SAM" id="MobiDB-lite"/>
    </source>
</evidence>
<comment type="caution">
    <text evidence="3">The sequence shown here is derived from an EMBL/GenBank/DDBJ whole genome shotgun (WGS) entry which is preliminary data.</text>
</comment>
<evidence type="ECO:0000313" key="4">
    <source>
        <dbReference type="Proteomes" id="UP000076154"/>
    </source>
</evidence>
<feature type="transmembrane region" description="Helical" evidence="2">
    <location>
        <begin position="105"/>
        <end position="128"/>
    </location>
</feature>
<feature type="transmembrane region" description="Helical" evidence="2">
    <location>
        <begin position="74"/>
        <end position="93"/>
    </location>
</feature>
<evidence type="ECO:0000256" key="2">
    <source>
        <dbReference type="SAM" id="Phobius"/>
    </source>
</evidence>
<evidence type="ECO:0000313" key="3">
    <source>
        <dbReference type="EMBL" id="RDB16363.1"/>
    </source>
</evidence>
<reference evidence="3" key="1">
    <citation type="submission" date="2018-04" db="EMBL/GenBank/DDBJ databases">
        <title>Whole genome sequencing of Hypsizygus marmoreus.</title>
        <authorList>
            <person name="Choi I.-G."/>
            <person name="Min B."/>
            <person name="Kim J.-G."/>
            <person name="Kim S."/>
            <person name="Oh Y.-L."/>
            <person name="Kong W.-S."/>
            <person name="Park H."/>
            <person name="Jeong J."/>
            <person name="Song E.-S."/>
        </authorList>
    </citation>
    <scope>NUCLEOTIDE SEQUENCE [LARGE SCALE GENOMIC DNA]</scope>
    <source>
        <strain evidence="3">51987-8</strain>
    </source>
</reference>
<name>A0A369J9D3_HYPMA</name>
<dbReference type="EMBL" id="LUEZ02000124">
    <property type="protein sequence ID" value="RDB16363.1"/>
    <property type="molecule type" value="Genomic_DNA"/>
</dbReference>
<proteinExistence type="predicted"/>
<gene>
    <name evidence="3" type="ORF">Hypma_002737</name>
</gene>
<feature type="compositionally biased region" description="Basic and acidic residues" evidence="1">
    <location>
        <begin position="171"/>
        <end position="186"/>
    </location>
</feature>
<keyword evidence="4" id="KW-1185">Reference proteome</keyword>
<organism evidence="3 4">
    <name type="scientific">Hypsizygus marmoreus</name>
    <name type="common">White beech mushroom</name>
    <name type="synonym">Agaricus marmoreus</name>
    <dbReference type="NCBI Taxonomy" id="39966"/>
    <lineage>
        <taxon>Eukaryota</taxon>
        <taxon>Fungi</taxon>
        <taxon>Dikarya</taxon>
        <taxon>Basidiomycota</taxon>
        <taxon>Agaricomycotina</taxon>
        <taxon>Agaricomycetes</taxon>
        <taxon>Agaricomycetidae</taxon>
        <taxon>Agaricales</taxon>
        <taxon>Tricholomatineae</taxon>
        <taxon>Lyophyllaceae</taxon>
        <taxon>Hypsizygus</taxon>
    </lineage>
</organism>
<keyword evidence="2" id="KW-0812">Transmembrane</keyword>
<protein>
    <submittedName>
        <fullName evidence="3">Uncharacterized protein</fullName>
    </submittedName>
</protein>
<dbReference type="InParanoid" id="A0A369J9D3"/>
<dbReference type="Proteomes" id="UP000076154">
    <property type="component" value="Unassembled WGS sequence"/>
</dbReference>
<sequence>MPFNHSDVPRQDPAVYMYLSSLERTSKSRQLSQFDPTILASEGLQMSSPPTSSSPHPETHFLLCTNLILISRELLYTIALSYAVLGIILWNVPSGYLTASISASRLLALVVVCSIVVFMAFAGCFAVLRLIYPRWAKWIWVWRTVEDDQLSHEKRDLEQAPGRTGVGTVGHDGKIGSEAEAERDWR</sequence>
<dbReference type="AlphaFoldDB" id="A0A369J9D3"/>
<accession>A0A369J9D3</accession>
<keyword evidence="2" id="KW-1133">Transmembrane helix</keyword>
<feature type="region of interest" description="Disordered" evidence="1">
    <location>
        <begin position="153"/>
        <end position="186"/>
    </location>
</feature>
<keyword evidence="2" id="KW-0472">Membrane</keyword>